<sequence length="668" mass="70369">MTSATDDLRLSADFAPATYDDWRKLVDGVLKGAPFEKLVGKTYDALKIEPIYPRARDAAPIAGRPAAAPWQIVQRIDHPDAAQANAQALHDLENGATGLEFEFAGGPGARGFGVADAAPETLAWLFDGVFLDAGISIVLNPVLGRQNAGTNLADLIEARGIDPAKVDIRFNYQALSTMAVRGAAPAPWPNMERPFAKVVGDLMGRGFKGPFVLADGRPVHDAGGSEAQELAFALALAVAYLRMLEAGGIALDVARTALSFRLSADADQFLTMAKFRALRLLWARIEQACGLVPKPVFIAAETAWRMLTQRDAYVNMLRATIATFSAGLGGANAVTVLPHTLALGLPDPFARRVARNTQLVLLEESNLAKVSDPAAGSGGIEALTQALCEAAWSLFQEIENAGGVFPALEQGLIQRKVAATRAVREANIARRKEVLTGATEFPNLHEAHVAVLDAKPAALAPSGEAAIKFDALLPMRLAAPFERLRDRSDQILKEKGARPKVFLANLGTPADFTARATFAKSFFETGGIEAVEFLPSLSSPLPSGERSTPQGSGEGALALALDRNPSPAPAPSAQERPLPSGEVKDLTAAFKASGADLVCLCSSDKVYAGQAAAAAGALQAAGAKHIYLAGRPGEQEAALRAAGVHDFVFAGGDALAALQEAWRLMEQT</sequence>
<comment type="cofactor">
    <cofactor evidence="1">
        <name>adenosylcob(III)alamin</name>
        <dbReference type="ChEBI" id="CHEBI:18408"/>
    </cofactor>
</comment>
<feature type="domain" description="Methylmalonyl-CoA mutase alpha/beta chain catalytic" evidence="7">
    <location>
        <begin position="67"/>
        <end position="458"/>
    </location>
</feature>
<gene>
    <name evidence="8" type="ORF">SAMN05443248_2617</name>
</gene>
<organism evidence="8 9">
    <name type="scientific">Bradyrhizobium erythrophlei</name>
    <dbReference type="NCBI Taxonomy" id="1437360"/>
    <lineage>
        <taxon>Bacteria</taxon>
        <taxon>Pseudomonadati</taxon>
        <taxon>Pseudomonadota</taxon>
        <taxon>Alphaproteobacteria</taxon>
        <taxon>Hyphomicrobiales</taxon>
        <taxon>Nitrobacteraceae</taxon>
        <taxon>Bradyrhizobium</taxon>
    </lineage>
</organism>
<dbReference type="PANTHER" id="PTHR48101">
    <property type="entry name" value="METHYLMALONYL-COA MUTASE, MITOCHONDRIAL-RELATED"/>
    <property type="match status" value="1"/>
</dbReference>
<dbReference type="Gene3D" id="3.20.20.240">
    <property type="entry name" value="Methylmalonyl-CoA mutase"/>
    <property type="match status" value="1"/>
</dbReference>
<evidence type="ECO:0000313" key="8">
    <source>
        <dbReference type="EMBL" id="SHG77510.1"/>
    </source>
</evidence>
<evidence type="ECO:0000259" key="7">
    <source>
        <dbReference type="Pfam" id="PF01642"/>
    </source>
</evidence>
<evidence type="ECO:0000256" key="2">
    <source>
        <dbReference type="ARBA" id="ARBA00008465"/>
    </source>
</evidence>
<proteinExistence type="inferred from homology"/>
<evidence type="ECO:0000256" key="4">
    <source>
        <dbReference type="ARBA" id="ARBA00023235"/>
    </source>
</evidence>
<comment type="similarity">
    <text evidence="2">Belongs to the methylmalonyl-CoA mutase family.</text>
</comment>
<dbReference type="GO" id="GO:0019678">
    <property type="term" value="P:propionate metabolic process, methylmalonyl pathway"/>
    <property type="evidence" value="ECO:0007669"/>
    <property type="project" value="TreeGrafter"/>
</dbReference>
<evidence type="ECO:0000256" key="1">
    <source>
        <dbReference type="ARBA" id="ARBA00001922"/>
    </source>
</evidence>
<dbReference type="Pfam" id="PF01642">
    <property type="entry name" value="MM_CoA_mutase"/>
    <property type="match status" value="1"/>
</dbReference>
<dbReference type="GO" id="GO:0004494">
    <property type="term" value="F:methylmalonyl-CoA mutase activity"/>
    <property type="evidence" value="ECO:0007669"/>
    <property type="project" value="UniProtKB-EC"/>
</dbReference>
<keyword evidence="5" id="KW-0170">Cobalt</keyword>
<dbReference type="AlphaFoldDB" id="A0A1M5MJI0"/>
<evidence type="ECO:0000256" key="5">
    <source>
        <dbReference type="ARBA" id="ARBA00023285"/>
    </source>
</evidence>
<dbReference type="CDD" id="cd03677">
    <property type="entry name" value="MM_CoA_mutase_beta"/>
    <property type="match status" value="1"/>
</dbReference>
<dbReference type="Proteomes" id="UP000189796">
    <property type="component" value="Chromosome I"/>
</dbReference>
<dbReference type="SUPFAM" id="SSF51703">
    <property type="entry name" value="Cobalamin (vitamin B12)-dependent enzymes"/>
    <property type="match status" value="1"/>
</dbReference>
<accession>A0A1M5MJI0</accession>
<reference evidence="8 9" key="1">
    <citation type="submission" date="2016-11" db="EMBL/GenBank/DDBJ databases">
        <authorList>
            <person name="Jaros S."/>
            <person name="Januszkiewicz K."/>
            <person name="Wedrychowicz H."/>
        </authorList>
    </citation>
    <scope>NUCLEOTIDE SEQUENCE [LARGE SCALE GENOMIC DNA]</scope>
    <source>
        <strain evidence="8 9">GAS138</strain>
    </source>
</reference>
<dbReference type="EMBL" id="LT670817">
    <property type="protein sequence ID" value="SHG77510.1"/>
    <property type="molecule type" value="Genomic_DNA"/>
</dbReference>
<dbReference type="SUPFAM" id="SSF52242">
    <property type="entry name" value="Cobalamin (vitamin B12)-binding domain"/>
    <property type="match status" value="1"/>
</dbReference>
<evidence type="ECO:0000256" key="3">
    <source>
        <dbReference type="ARBA" id="ARBA00022628"/>
    </source>
</evidence>
<dbReference type="InterPro" id="IPR036724">
    <property type="entry name" value="Cobalamin-bd_sf"/>
</dbReference>
<feature type="region of interest" description="Disordered" evidence="6">
    <location>
        <begin position="560"/>
        <end position="580"/>
    </location>
</feature>
<dbReference type="GO" id="GO:0031419">
    <property type="term" value="F:cobalamin binding"/>
    <property type="evidence" value="ECO:0007669"/>
    <property type="project" value="UniProtKB-KW"/>
</dbReference>
<dbReference type="Gene3D" id="3.40.50.280">
    <property type="entry name" value="Cobalamin-binding domain"/>
    <property type="match status" value="1"/>
</dbReference>
<protein>
    <submittedName>
        <fullName evidence="8">Heterodimeric methylmalonyl-CoA mutase small subunit</fullName>
    </submittedName>
</protein>
<evidence type="ECO:0000256" key="6">
    <source>
        <dbReference type="SAM" id="MobiDB-lite"/>
    </source>
</evidence>
<dbReference type="GO" id="GO:0005737">
    <property type="term" value="C:cytoplasm"/>
    <property type="evidence" value="ECO:0007669"/>
    <property type="project" value="TreeGrafter"/>
</dbReference>
<dbReference type="RefSeq" id="WP_079601579.1">
    <property type="nucleotide sequence ID" value="NZ_LT670817.1"/>
</dbReference>
<dbReference type="GO" id="GO:0046872">
    <property type="term" value="F:metal ion binding"/>
    <property type="evidence" value="ECO:0007669"/>
    <property type="project" value="InterPro"/>
</dbReference>
<evidence type="ECO:0000313" key="9">
    <source>
        <dbReference type="Proteomes" id="UP000189796"/>
    </source>
</evidence>
<dbReference type="InterPro" id="IPR006099">
    <property type="entry name" value="MeMalonylCoA_mutase_a/b_cat"/>
</dbReference>
<name>A0A1M5MJI0_9BRAD</name>
<keyword evidence="4" id="KW-0413">Isomerase</keyword>
<dbReference type="PANTHER" id="PTHR48101:SF4">
    <property type="entry name" value="METHYLMALONYL-COA MUTASE, MITOCHONDRIAL"/>
    <property type="match status" value="1"/>
</dbReference>
<dbReference type="InterPro" id="IPR016176">
    <property type="entry name" value="Cbl-dep_enz_cat"/>
</dbReference>
<keyword evidence="3" id="KW-0846">Cobalamin</keyword>